<feature type="transmembrane region" description="Helical" evidence="2">
    <location>
        <begin position="296"/>
        <end position="313"/>
    </location>
</feature>
<keyword evidence="2" id="KW-1133">Transmembrane helix</keyword>
<evidence type="ECO:0000313" key="3">
    <source>
        <dbReference type="EMBL" id="KAK7401572.1"/>
    </source>
</evidence>
<dbReference type="EMBL" id="JAYMYS010000003">
    <property type="protein sequence ID" value="KAK7401572.1"/>
    <property type="molecule type" value="Genomic_DNA"/>
</dbReference>
<organism evidence="3 4">
    <name type="scientific">Psophocarpus tetragonolobus</name>
    <name type="common">Winged bean</name>
    <name type="synonym">Dolichos tetragonolobus</name>
    <dbReference type="NCBI Taxonomy" id="3891"/>
    <lineage>
        <taxon>Eukaryota</taxon>
        <taxon>Viridiplantae</taxon>
        <taxon>Streptophyta</taxon>
        <taxon>Embryophyta</taxon>
        <taxon>Tracheophyta</taxon>
        <taxon>Spermatophyta</taxon>
        <taxon>Magnoliopsida</taxon>
        <taxon>eudicotyledons</taxon>
        <taxon>Gunneridae</taxon>
        <taxon>Pentapetalae</taxon>
        <taxon>rosids</taxon>
        <taxon>fabids</taxon>
        <taxon>Fabales</taxon>
        <taxon>Fabaceae</taxon>
        <taxon>Papilionoideae</taxon>
        <taxon>50 kb inversion clade</taxon>
        <taxon>NPAAA clade</taxon>
        <taxon>indigoferoid/millettioid clade</taxon>
        <taxon>Phaseoleae</taxon>
        <taxon>Psophocarpus</taxon>
    </lineage>
</organism>
<gene>
    <name evidence="3" type="ORF">VNO78_13160</name>
</gene>
<sequence length="314" mass="33807">MLLPHSKFCAIPTCHTSLFTPSLKQRNSLLHHVPCPRKSKASTFRVSSLGNGFFDDIVQIAQNKVLIAAGVSVAIGQLSKPFTSVFLYGKEFDIRAVIQAGGFPSSHSSATVAGATLFGLERGFSDPVFGLAVVYAGLIMYDAQVHTVGNCYNIISMKIPLCGTAGLSGWVRVIVKALKETQGVRREVGIHARTLNKILLQMQANSLHSEDRDRDRDRDNLVNSQSGLPKPLKVDDLEKSLLSQEATSLDPRQANGGLLVKSGSKIEKIEAEEISKVALDGITPLKESIGHTEVEVIAGALLGFLVALAVYSIM</sequence>
<evidence type="ECO:0000313" key="4">
    <source>
        <dbReference type="Proteomes" id="UP001386955"/>
    </source>
</evidence>
<dbReference type="Proteomes" id="UP001386955">
    <property type="component" value="Unassembled WGS sequence"/>
</dbReference>
<dbReference type="PANTHER" id="PTHR31446:SF2">
    <property type="entry name" value="ACID PHOSPHATASE_VANADIUM-DEPENDENT HALOPEROXIDASE-RELATED PROTEIN"/>
    <property type="match status" value="1"/>
</dbReference>
<name>A0AAN9XQA9_PSOTE</name>
<keyword evidence="2" id="KW-0812">Transmembrane</keyword>
<evidence type="ECO:0008006" key="5">
    <source>
        <dbReference type="Google" id="ProtNLM"/>
    </source>
</evidence>
<dbReference type="Pfam" id="PF02681">
    <property type="entry name" value="DUF212"/>
    <property type="match status" value="2"/>
</dbReference>
<feature type="compositionally biased region" description="Basic and acidic residues" evidence="1">
    <location>
        <begin position="208"/>
        <end position="220"/>
    </location>
</feature>
<dbReference type="AlphaFoldDB" id="A0AAN9XQA9"/>
<proteinExistence type="predicted"/>
<keyword evidence="2" id="KW-0472">Membrane</keyword>
<feature type="region of interest" description="Disordered" evidence="1">
    <location>
        <begin position="206"/>
        <end position="232"/>
    </location>
</feature>
<evidence type="ECO:0000256" key="2">
    <source>
        <dbReference type="SAM" id="Phobius"/>
    </source>
</evidence>
<comment type="caution">
    <text evidence="3">The sequence shown here is derived from an EMBL/GenBank/DDBJ whole genome shotgun (WGS) entry which is preliminary data.</text>
</comment>
<dbReference type="InterPro" id="IPR003832">
    <property type="entry name" value="DUF212"/>
</dbReference>
<evidence type="ECO:0000256" key="1">
    <source>
        <dbReference type="SAM" id="MobiDB-lite"/>
    </source>
</evidence>
<accession>A0AAN9XQA9</accession>
<protein>
    <recommendedName>
        <fullName evidence="5">Acid phosphatase/vanadium-dependent haloperoxidase-related protein</fullName>
    </recommendedName>
</protein>
<reference evidence="3 4" key="1">
    <citation type="submission" date="2024-01" db="EMBL/GenBank/DDBJ databases">
        <title>The genomes of 5 underutilized Papilionoideae crops provide insights into root nodulation and disease resistanc.</title>
        <authorList>
            <person name="Jiang F."/>
        </authorList>
    </citation>
    <scope>NUCLEOTIDE SEQUENCE [LARGE SCALE GENOMIC DNA]</scope>
    <source>
        <strain evidence="3">DUOXIRENSHENG_FW03</strain>
        <tissue evidence="3">Leaves</tissue>
    </source>
</reference>
<keyword evidence="4" id="KW-1185">Reference proteome</keyword>
<dbReference type="PANTHER" id="PTHR31446">
    <property type="entry name" value="ACID PHOSPHATASE/VANADIUM-DEPENDENT HALOPEROXIDASE-RELATED PROTEIN"/>
    <property type="match status" value="1"/>
</dbReference>